<dbReference type="Pfam" id="PF13966">
    <property type="entry name" value="zf-RVT"/>
    <property type="match status" value="1"/>
</dbReference>
<feature type="domain" description="Reverse transcriptase zinc-binding" evidence="1">
    <location>
        <begin position="41"/>
        <end position="121"/>
    </location>
</feature>
<dbReference type="InterPro" id="IPR026960">
    <property type="entry name" value="RVT-Znf"/>
</dbReference>
<dbReference type="PANTHER" id="PTHR33116">
    <property type="entry name" value="REVERSE TRANSCRIPTASE ZINC-BINDING DOMAIN-CONTAINING PROTEIN-RELATED-RELATED"/>
    <property type="match status" value="1"/>
</dbReference>
<name>A0ABM3QYY5_SPIOL</name>
<gene>
    <name evidence="3" type="primary">LOC130463463</name>
</gene>
<reference evidence="2" key="1">
    <citation type="journal article" date="2021" name="Nat. Commun.">
        <title>Genomic analyses provide insights into spinach domestication and the genetic basis of agronomic traits.</title>
        <authorList>
            <person name="Cai X."/>
            <person name="Sun X."/>
            <person name="Xu C."/>
            <person name="Sun H."/>
            <person name="Wang X."/>
            <person name="Ge C."/>
            <person name="Zhang Z."/>
            <person name="Wang Q."/>
            <person name="Fei Z."/>
            <person name="Jiao C."/>
            <person name="Wang Q."/>
        </authorList>
    </citation>
    <scope>NUCLEOTIDE SEQUENCE [LARGE SCALE GENOMIC DNA]</scope>
    <source>
        <strain evidence="2">cv. Varoflay</strain>
    </source>
</reference>
<dbReference type="GeneID" id="130463463"/>
<protein>
    <recommendedName>
        <fullName evidence="1">Reverse transcriptase zinc-binding domain-containing protein</fullName>
    </recommendedName>
</protein>
<reference evidence="3" key="2">
    <citation type="submission" date="2025-08" db="UniProtKB">
        <authorList>
            <consortium name="RefSeq"/>
        </authorList>
    </citation>
    <scope>IDENTIFICATION</scope>
    <source>
        <tissue evidence="3">Leaf</tissue>
    </source>
</reference>
<accession>A0ABM3QYY5</accession>
<evidence type="ECO:0000313" key="2">
    <source>
        <dbReference type="Proteomes" id="UP000813463"/>
    </source>
</evidence>
<proteinExistence type="predicted"/>
<dbReference type="RefSeq" id="XP_056688575.1">
    <property type="nucleotide sequence ID" value="XM_056832597.1"/>
</dbReference>
<evidence type="ECO:0000259" key="1">
    <source>
        <dbReference type="Pfam" id="PF13966"/>
    </source>
</evidence>
<organism evidence="2 3">
    <name type="scientific">Spinacia oleracea</name>
    <name type="common">Spinach</name>
    <dbReference type="NCBI Taxonomy" id="3562"/>
    <lineage>
        <taxon>Eukaryota</taxon>
        <taxon>Viridiplantae</taxon>
        <taxon>Streptophyta</taxon>
        <taxon>Embryophyta</taxon>
        <taxon>Tracheophyta</taxon>
        <taxon>Spermatophyta</taxon>
        <taxon>Magnoliopsida</taxon>
        <taxon>eudicotyledons</taxon>
        <taxon>Gunneridae</taxon>
        <taxon>Pentapetalae</taxon>
        <taxon>Caryophyllales</taxon>
        <taxon>Chenopodiaceae</taxon>
        <taxon>Chenopodioideae</taxon>
        <taxon>Anserineae</taxon>
        <taxon>Spinacia</taxon>
    </lineage>
</organism>
<dbReference type="PANTHER" id="PTHR33116:SF84">
    <property type="entry name" value="RNA-DIRECTED DNA POLYMERASE"/>
    <property type="match status" value="1"/>
</dbReference>
<dbReference type="Proteomes" id="UP000813463">
    <property type="component" value="Chromosome 6"/>
</dbReference>
<evidence type="ECO:0000313" key="3">
    <source>
        <dbReference type="RefSeq" id="XP_056688575.1"/>
    </source>
</evidence>
<sequence length="181" mass="20627">MVFSLSFLRLVDSSILVPVSGRAKISRMSVGCNTWPNGQSYSISQVYKKLLPEVVPPYWSTFIWTRSVVPKHRFILWLAMLKRLPTCARLFHIGISDSDACVICGNAAETQDHIFGSCTYAIGCFSAVMQWLQIPYRTVGLDTLCRWIRNGYKASQWRKHVLLVAVAATVYMIWQVRNKGY</sequence>
<keyword evidence="2" id="KW-1185">Reference proteome</keyword>